<organism evidence="1 2">
    <name type="scientific">Austropuccinia psidii MF-1</name>
    <dbReference type="NCBI Taxonomy" id="1389203"/>
    <lineage>
        <taxon>Eukaryota</taxon>
        <taxon>Fungi</taxon>
        <taxon>Dikarya</taxon>
        <taxon>Basidiomycota</taxon>
        <taxon>Pucciniomycotina</taxon>
        <taxon>Pucciniomycetes</taxon>
        <taxon>Pucciniales</taxon>
        <taxon>Sphaerophragmiaceae</taxon>
        <taxon>Austropuccinia</taxon>
    </lineage>
</organism>
<dbReference type="OrthoDB" id="2684341at2759"/>
<sequence length="181" mass="20746">MLQLPEKIPLIIFDSSESPSLFVTCHTQYVVVLPEFLTFEWGVLVINTPKGEYLILGFDFLNHFDPSVDWKQGLITFNSDHKYYFDTSKPFSNDIYFAKSCAALVGDSRKPSLPSSVHILSPNSHWSLLSSRDKSFKEIQYVGEDNIISSLHLFFGNMDLPPSSYHEPWRSCGMKRKSQNK</sequence>
<evidence type="ECO:0000313" key="2">
    <source>
        <dbReference type="Proteomes" id="UP000765509"/>
    </source>
</evidence>
<keyword evidence="2" id="KW-1185">Reference proteome</keyword>
<reference evidence="1" key="1">
    <citation type="submission" date="2021-03" db="EMBL/GenBank/DDBJ databases">
        <title>Draft genome sequence of rust myrtle Austropuccinia psidii MF-1, a brazilian biotype.</title>
        <authorList>
            <person name="Quecine M.C."/>
            <person name="Pachon D.M.R."/>
            <person name="Bonatelli M.L."/>
            <person name="Correr F.H."/>
            <person name="Franceschini L.M."/>
            <person name="Leite T.F."/>
            <person name="Margarido G.R.A."/>
            <person name="Almeida C.A."/>
            <person name="Ferrarezi J.A."/>
            <person name="Labate C.A."/>
        </authorList>
    </citation>
    <scope>NUCLEOTIDE SEQUENCE</scope>
    <source>
        <strain evidence="1">MF-1</strain>
    </source>
</reference>
<accession>A0A9Q3P1Y4</accession>
<protein>
    <submittedName>
        <fullName evidence="1">Uncharacterized protein</fullName>
    </submittedName>
</protein>
<gene>
    <name evidence="1" type="ORF">O181_087923</name>
</gene>
<dbReference type="Proteomes" id="UP000765509">
    <property type="component" value="Unassembled WGS sequence"/>
</dbReference>
<name>A0A9Q3P1Y4_9BASI</name>
<proteinExistence type="predicted"/>
<dbReference type="AlphaFoldDB" id="A0A9Q3P1Y4"/>
<comment type="caution">
    <text evidence="1">The sequence shown here is derived from an EMBL/GenBank/DDBJ whole genome shotgun (WGS) entry which is preliminary data.</text>
</comment>
<dbReference type="EMBL" id="AVOT02053372">
    <property type="protein sequence ID" value="MBW0548208.1"/>
    <property type="molecule type" value="Genomic_DNA"/>
</dbReference>
<evidence type="ECO:0000313" key="1">
    <source>
        <dbReference type="EMBL" id="MBW0548208.1"/>
    </source>
</evidence>